<dbReference type="OrthoDB" id="2188541at2759"/>
<reference evidence="1 2" key="1">
    <citation type="submission" date="2018-10" db="EMBL/GenBank/DDBJ databases">
        <title>Draft genome sequence of the microsporidian Tubulinosema ratisbonensis.</title>
        <authorList>
            <person name="Polonais V."/>
            <person name="Peyretaillade E."/>
            <person name="Niehus S."/>
            <person name="Wawrzyniak I."/>
            <person name="Franchet A."/>
            <person name="Gaspin C."/>
            <person name="Reichstadt M."/>
            <person name="Belser C."/>
            <person name="Labadie K."/>
            <person name="Delbac F."/>
            <person name="Ferrandon D."/>
        </authorList>
    </citation>
    <scope>NUCLEOTIDE SEQUENCE [LARGE SCALE GENOMIC DNA]</scope>
    <source>
        <strain evidence="1 2">Franzen</strain>
    </source>
</reference>
<comment type="caution">
    <text evidence="1">The sequence shown here is derived from an EMBL/GenBank/DDBJ whole genome shotgun (WGS) entry which is preliminary data.</text>
</comment>
<organism evidence="1 2">
    <name type="scientific">Tubulinosema ratisbonensis</name>
    <dbReference type="NCBI Taxonomy" id="291195"/>
    <lineage>
        <taxon>Eukaryota</taxon>
        <taxon>Fungi</taxon>
        <taxon>Fungi incertae sedis</taxon>
        <taxon>Microsporidia</taxon>
        <taxon>Tubulinosematoidea</taxon>
        <taxon>Tubulinosematidae</taxon>
        <taxon>Tubulinosema</taxon>
    </lineage>
</organism>
<dbReference type="Proteomes" id="UP000282876">
    <property type="component" value="Unassembled WGS sequence"/>
</dbReference>
<dbReference type="AlphaFoldDB" id="A0A437AIA6"/>
<dbReference type="EMBL" id="RCSS01000770">
    <property type="protein sequence ID" value="RVD90807.1"/>
    <property type="molecule type" value="Genomic_DNA"/>
</dbReference>
<sequence length="303" mass="36510">MQKIEKNWLTIKELKQIKLPVSLSLFFKKDSLLKSLLLKHIKKPKNILKFRNKIIGSLKSENNLEIKVISKLVIRFARYFKEDDEIFSLLQQNNLYKAMISLGKYSNKFFEIFNLFYQEQIDKLIFYCAKKDKKYLNRFLEYAKNNEKYHLIIKMMAYYPFLIFNIPEIEQNFNKDLSNFVKKSKFLTKKETKKIYINHKLFNAELNKNKFLLITKSNISEVSSWHKYLYLRKLIKNKRKESAIEILNEFINHPLINQSYKGAFIYFKRKLNKETACKVLLKAYGGEDTPIYADLKKFKKYFK</sequence>
<accession>A0A437AIA6</accession>
<proteinExistence type="predicted"/>
<name>A0A437AIA6_9MICR</name>
<dbReference type="VEuPathDB" id="MicrosporidiaDB:TUBRATIS_27580"/>
<evidence type="ECO:0000313" key="2">
    <source>
        <dbReference type="Proteomes" id="UP000282876"/>
    </source>
</evidence>
<keyword evidence="2" id="KW-1185">Reference proteome</keyword>
<protein>
    <submittedName>
        <fullName evidence="1">Uncharacterized protein</fullName>
    </submittedName>
</protein>
<gene>
    <name evidence="1" type="ORF">TUBRATIS_27580</name>
</gene>
<evidence type="ECO:0000313" key="1">
    <source>
        <dbReference type="EMBL" id="RVD90807.1"/>
    </source>
</evidence>